<reference evidence="1" key="1">
    <citation type="submission" date="2014-11" db="EMBL/GenBank/DDBJ databases">
        <authorList>
            <person name="Amaro Gonzalez C."/>
        </authorList>
    </citation>
    <scope>NUCLEOTIDE SEQUENCE</scope>
</reference>
<proteinExistence type="predicted"/>
<protein>
    <submittedName>
        <fullName evidence="1">Uncharacterized protein</fullName>
    </submittedName>
</protein>
<accession>A0A0E9X0D4</accession>
<dbReference type="AlphaFoldDB" id="A0A0E9X0D4"/>
<sequence length="71" mass="8099">MSGLLRKFVLPCWKNWDLNLSLGWGGAMTGFLFKETYLIICLWNILNHLCGPVQLGPLFAVVWSSENKKKT</sequence>
<dbReference type="EMBL" id="GBXM01012523">
    <property type="protein sequence ID" value="JAH96054.1"/>
    <property type="molecule type" value="Transcribed_RNA"/>
</dbReference>
<organism evidence="1">
    <name type="scientific">Anguilla anguilla</name>
    <name type="common">European freshwater eel</name>
    <name type="synonym">Muraena anguilla</name>
    <dbReference type="NCBI Taxonomy" id="7936"/>
    <lineage>
        <taxon>Eukaryota</taxon>
        <taxon>Metazoa</taxon>
        <taxon>Chordata</taxon>
        <taxon>Craniata</taxon>
        <taxon>Vertebrata</taxon>
        <taxon>Euteleostomi</taxon>
        <taxon>Actinopterygii</taxon>
        <taxon>Neopterygii</taxon>
        <taxon>Teleostei</taxon>
        <taxon>Anguilliformes</taxon>
        <taxon>Anguillidae</taxon>
        <taxon>Anguilla</taxon>
    </lineage>
</organism>
<evidence type="ECO:0000313" key="1">
    <source>
        <dbReference type="EMBL" id="JAH96054.1"/>
    </source>
</evidence>
<reference evidence="1" key="2">
    <citation type="journal article" date="2015" name="Fish Shellfish Immunol.">
        <title>Early steps in the European eel (Anguilla anguilla)-Vibrio vulnificus interaction in the gills: Role of the RtxA13 toxin.</title>
        <authorList>
            <person name="Callol A."/>
            <person name="Pajuelo D."/>
            <person name="Ebbesson L."/>
            <person name="Teles M."/>
            <person name="MacKenzie S."/>
            <person name="Amaro C."/>
        </authorList>
    </citation>
    <scope>NUCLEOTIDE SEQUENCE</scope>
</reference>
<name>A0A0E9X0D4_ANGAN</name>